<dbReference type="EMBL" id="NLAX01000002">
    <property type="protein sequence ID" value="PKS13028.1"/>
    <property type="molecule type" value="Genomic_DNA"/>
</dbReference>
<reference evidence="8 9" key="1">
    <citation type="journal article" date="2017" name="G3 (Bethesda)">
        <title>First Draft Genome Sequence of the Pathogenic Fungus Lomentospora prolificans (Formerly Scedosporium prolificans).</title>
        <authorList>
            <person name="Luo R."/>
            <person name="Zimin A."/>
            <person name="Workman R."/>
            <person name="Fan Y."/>
            <person name="Pertea G."/>
            <person name="Grossman N."/>
            <person name="Wear M.P."/>
            <person name="Jia B."/>
            <person name="Miller H."/>
            <person name="Casadevall A."/>
            <person name="Timp W."/>
            <person name="Zhang S.X."/>
            <person name="Salzberg S.L."/>
        </authorList>
    </citation>
    <scope>NUCLEOTIDE SEQUENCE [LARGE SCALE GENOMIC DNA]</scope>
    <source>
        <strain evidence="8 9">JHH-5317</strain>
    </source>
</reference>
<dbReference type="GO" id="GO:0005096">
    <property type="term" value="F:GTPase activator activity"/>
    <property type="evidence" value="ECO:0007669"/>
    <property type="project" value="TreeGrafter"/>
</dbReference>
<dbReference type="InterPro" id="IPR015943">
    <property type="entry name" value="WD40/YVTN_repeat-like_dom_sf"/>
</dbReference>
<dbReference type="VEuPathDB" id="FungiDB:jhhlp_000369"/>
<dbReference type="OrthoDB" id="19944at2759"/>
<keyword evidence="2" id="KW-0268">Exocytosis</keyword>
<name>A0A2N3NKU4_9PEZI</name>
<dbReference type="GO" id="GO:0005737">
    <property type="term" value="C:cytoplasm"/>
    <property type="evidence" value="ECO:0007669"/>
    <property type="project" value="TreeGrafter"/>
</dbReference>
<dbReference type="Proteomes" id="UP000233524">
    <property type="component" value="Unassembled WGS sequence"/>
</dbReference>
<dbReference type="InterPro" id="IPR036322">
    <property type="entry name" value="WD40_repeat_dom_sf"/>
</dbReference>
<evidence type="ECO:0000313" key="9">
    <source>
        <dbReference type="Proteomes" id="UP000233524"/>
    </source>
</evidence>
<evidence type="ECO:0000259" key="7">
    <source>
        <dbReference type="Pfam" id="PF08596"/>
    </source>
</evidence>
<dbReference type="AlphaFoldDB" id="A0A2N3NKU4"/>
<organism evidence="8 9">
    <name type="scientific">Lomentospora prolificans</name>
    <dbReference type="NCBI Taxonomy" id="41688"/>
    <lineage>
        <taxon>Eukaryota</taxon>
        <taxon>Fungi</taxon>
        <taxon>Dikarya</taxon>
        <taxon>Ascomycota</taxon>
        <taxon>Pezizomycotina</taxon>
        <taxon>Sordariomycetes</taxon>
        <taxon>Hypocreomycetidae</taxon>
        <taxon>Microascales</taxon>
        <taxon>Microascaceae</taxon>
        <taxon>Lomentospora</taxon>
    </lineage>
</organism>
<evidence type="ECO:0000256" key="4">
    <source>
        <dbReference type="ARBA" id="ARBA00022737"/>
    </source>
</evidence>
<protein>
    <recommendedName>
        <fullName evidence="7">Lethal giant larvae (Lgl)-like C-terminal domain-containing protein</fullName>
    </recommendedName>
</protein>
<dbReference type="GO" id="GO:0045159">
    <property type="term" value="F:myosin II binding"/>
    <property type="evidence" value="ECO:0007669"/>
    <property type="project" value="TreeGrafter"/>
</dbReference>
<dbReference type="PANTHER" id="PTHR10241">
    <property type="entry name" value="LETHAL 2 GIANT LARVAE PROTEIN"/>
    <property type="match status" value="1"/>
</dbReference>
<keyword evidence="9" id="KW-1185">Reference proteome</keyword>
<feature type="repeat" description="WD" evidence="5">
    <location>
        <begin position="241"/>
        <end position="270"/>
    </location>
</feature>
<dbReference type="InParanoid" id="A0A2N3NKU4"/>
<keyword evidence="4" id="KW-0677">Repeat</keyword>
<comment type="similarity">
    <text evidence="1">Belongs to the WD repeat L(2)GL family.</text>
</comment>
<evidence type="ECO:0000256" key="6">
    <source>
        <dbReference type="SAM" id="MobiDB-lite"/>
    </source>
</evidence>
<dbReference type="GO" id="GO:0005886">
    <property type="term" value="C:plasma membrane"/>
    <property type="evidence" value="ECO:0007669"/>
    <property type="project" value="TreeGrafter"/>
</dbReference>
<accession>A0A2N3NKU4</accession>
<evidence type="ECO:0000256" key="3">
    <source>
        <dbReference type="ARBA" id="ARBA00022574"/>
    </source>
</evidence>
<proteinExistence type="inferred from homology"/>
<dbReference type="InterPro" id="IPR019775">
    <property type="entry name" value="WD40_repeat_CS"/>
</dbReference>
<feature type="domain" description="Lethal giant larvae (Lgl)-like C-terminal" evidence="7">
    <location>
        <begin position="508"/>
        <end position="895"/>
    </location>
</feature>
<dbReference type="PROSITE" id="PS50082">
    <property type="entry name" value="WD_REPEATS_2"/>
    <property type="match status" value="1"/>
</dbReference>
<comment type="caution">
    <text evidence="8">The sequence shown here is derived from an EMBL/GenBank/DDBJ whole genome shotgun (WGS) entry which is preliminary data.</text>
</comment>
<dbReference type="FunCoup" id="A0A2N3NKU4">
    <property type="interactions" value="130"/>
</dbReference>
<gene>
    <name evidence="8" type="ORF">jhhlp_000369</name>
</gene>
<feature type="region of interest" description="Disordered" evidence="6">
    <location>
        <begin position="543"/>
        <end position="566"/>
    </location>
</feature>
<dbReference type="Pfam" id="PF00400">
    <property type="entry name" value="WD40"/>
    <property type="match status" value="1"/>
</dbReference>
<dbReference type="GO" id="GO:0006887">
    <property type="term" value="P:exocytosis"/>
    <property type="evidence" value="ECO:0007669"/>
    <property type="project" value="UniProtKB-KW"/>
</dbReference>
<evidence type="ECO:0000256" key="1">
    <source>
        <dbReference type="ARBA" id="ARBA00008070"/>
    </source>
</evidence>
<keyword evidence="3 5" id="KW-0853">WD repeat</keyword>
<dbReference type="GO" id="GO:0019905">
    <property type="term" value="F:syntaxin binding"/>
    <property type="evidence" value="ECO:0007669"/>
    <property type="project" value="TreeGrafter"/>
</dbReference>
<dbReference type="InterPro" id="IPR001680">
    <property type="entry name" value="WD40_rpt"/>
</dbReference>
<evidence type="ECO:0000256" key="2">
    <source>
        <dbReference type="ARBA" id="ARBA00022483"/>
    </source>
</evidence>
<dbReference type="SMART" id="SM00320">
    <property type="entry name" value="WD40"/>
    <property type="match status" value="4"/>
</dbReference>
<evidence type="ECO:0000313" key="8">
    <source>
        <dbReference type="EMBL" id="PKS13028.1"/>
    </source>
</evidence>
<dbReference type="PANTHER" id="PTHR10241:SF25">
    <property type="entry name" value="TOMOSYN, ISOFORM C"/>
    <property type="match status" value="1"/>
</dbReference>
<evidence type="ECO:0000256" key="5">
    <source>
        <dbReference type="PROSITE-ProRule" id="PRU00221"/>
    </source>
</evidence>
<dbReference type="STRING" id="41688.A0A2N3NKU4"/>
<dbReference type="Gene3D" id="2.130.10.10">
    <property type="entry name" value="YVTN repeat-like/Quinoprotein amine dehydrogenase"/>
    <property type="match status" value="2"/>
</dbReference>
<dbReference type="InterPro" id="IPR013905">
    <property type="entry name" value="Lgl_C_dom"/>
</dbReference>
<dbReference type="PROSITE" id="PS00678">
    <property type="entry name" value="WD_REPEATS_1"/>
    <property type="match status" value="1"/>
</dbReference>
<sequence length="986" mass="106909">MAGFLRGKQTGMQKDLSANIASTDFNPDDLARYGINSQISCLAYDPVQSLLAVGTNESKFGDGKIYIFGQRRVQKTLDPPKPTSLRSLHFTGNKLVSLDSRNELTIWDLDSAKRIGGGMVPGGAVCITTDPMLDWAMLALTNAEILAFDLDRERIAKGFRLPNFWKDKDPHARQIQIVDVAFHPRDIGKLLISYTHGAVIYSIKQAQVQHYFEYRLAPGAPGGKSFAIDTTRTPRLTHAQWHPSGTFVLTAHEDGSLVFWDTKEGKLLMARTLMDMRVDQPTRHQQAPRMVNPFTKVSWCCKENPDDTGLLIAGGQSPEDPQQGLSFIDLGPTPIYATSSWQVLSDHFAGKRQISLPLPPGVQVEDYQLVPRSSPHFNGAQDPIAVIALLNSGELITLSFPSGYPISPTNQLHPSLSFVHPFATKVEATTVERTRWLGMVETRNQGDLILTGGAEAQKPKRKYENRTILQVAHADGTVRIWDSGHGDDIENEAQLQVDVARAVSRYDNVEISAMSMASSTGEFAAGTSAGEVVIYRWGPNQSFGHDNAQPHEPNPGGLTDITSRAEPPLRSGLQPYTLYEMAKGPITALSVSDVGFVAAGSEGGFFSIIDLRGPAIIFQASLSEFARSDKRSSFLKGLRETATQKEWPVIVKFGVMTLEGDNYSSIACFVGTNTGKVITFKLLPSGEGYTVKFAGVMDFGDPIVALCPIVADTGKPAAATGPVVAGLRSGQQVNGVLVVVTRTEIRIFKPATAKGASKSFDDILCDAAAVTELDYRGTVIVGVFGDGSTRAFTIPALKEIAKAPLSNIDSTRRSATIVTENGYIFGWNGPSELALFHVWGLGEPLANSADLLINPELLTPPRPTISNLQWISGTQYVSPTDLDLLIGGPDRPPSKRMLEAAAAEQRAMRMSAAAGNASSSAAGGSQEGWGEYLTRQLNERTEKLNLMGDSMDKLQDASQGWADDVSKVVKKQQRNMLLGGIKAKFM</sequence>
<dbReference type="GO" id="GO:0006893">
    <property type="term" value="P:Golgi to plasma membrane transport"/>
    <property type="evidence" value="ECO:0007669"/>
    <property type="project" value="TreeGrafter"/>
</dbReference>
<dbReference type="Pfam" id="PF08596">
    <property type="entry name" value="Lgl_C"/>
    <property type="match status" value="1"/>
</dbReference>
<dbReference type="CDD" id="cd15873">
    <property type="entry name" value="R-SNARE_STXBP5_6"/>
    <property type="match status" value="1"/>
</dbReference>
<dbReference type="SUPFAM" id="SSF50978">
    <property type="entry name" value="WD40 repeat-like"/>
    <property type="match status" value="1"/>
</dbReference>